<dbReference type="KEGG" id="dci:113473108"/>
<accession>A0A3Q0JJY8</accession>
<feature type="compositionally biased region" description="Low complexity" evidence="1">
    <location>
        <begin position="84"/>
        <end position="96"/>
    </location>
</feature>
<reference evidence="4" key="1">
    <citation type="submission" date="2025-08" db="UniProtKB">
        <authorList>
            <consortium name="RefSeq"/>
        </authorList>
    </citation>
    <scope>IDENTIFICATION</scope>
</reference>
<name>A0A3Q0JJY8_DIACI</name>
<keyword evidence="2" id="KW-0732">Signal</keyword>
<evidence type="ECO:0000256" key="2">
    <source>
        <dbReference type="SAM" id="SignalP"/>
    </source>
</evidence>
<dbReference type="Proteomes" id="UP000079169">
    <property type="component" value="Unplaced"/>
</dbReference>
<evidence type="ECO:0000313" key="3">
    <source>
        <dbReference type="Proteomes" id="UP000079169"/>
    </source>
</evidence>
<organism evidence="3 4">
    <name type="scientific">Diaphorina citri</name>
    <name type="common">Asian citrus psyllid</name>
    <dbReference type="NCBI Taxonomy" id="121845"/>
    <lineage>
        <taxon>Eukaryota</taxon>
        <taxon>Metazoa</taxon>
        <taxon>Ecdysozoa</taxon>
        <taxon>Arthropoda</taxon>
        <taxon>Hexapoda</taxon>
        <taxon>Insecta</taxon>
        <taxon>Pterygota</taxon>
        <taxon>Neoptera</taxon>
        <taxon>Paraneoptera</taxon>
        <taxon>Hemiptera</taxon>
        <taxon>Sternorrhyncha</taxon>
        <taxon>Psylloidea</taxon>
        <taxon>Psyllidae</taxon>
        <taxon>Diaphorininae</taxon>
        <taxon>Diaphorina</taxon>
    </lineage>
</organism>
<protein>
    <submittedName>
        <fullName evidence="4">Uncharacterized protein LOC113473108</fullName>
    </submittedName>
</protein>
<feature type="signal peptide" evidence="2">
    <location>
        <begin position="1"/>
        <end position="19"/>
    </location>
</feature>
<evidence type="ECO:0000256" key="1">
    <source>
        <dbReference type="SAM" id="MobiDB-lite"/>
    </source>
</evidence>
<feature type="compositionally biased region" description="Basic residues" evidence="1">
    <location>
        <begin position="99"/>
        <end position="112"/>
    </location>
</feature>
<keyword evidence="3" id="KW-1185">Reference proteome</keyword>
<evidence type="ECO:0000313" key="4">
    <source>
        <dbReference type="RefSeq" id="XP_026688661.1"/>
    </source>
</evidence>
<feature type="region of interest" description="Disordered" evidence="1">
    <location>
        <begin position="70"/>
        <end position="125"/>
    </location>
</feature>
<dbReference type="AlphaFoldDB" id="A0A3Q0JJY8"/>
<dbReference type="GeneID" id="113473108"/>
<gene>
    <name evidence="4" type="primary">LOC113473108</name>
</gene>
<sequence>MWLKSLLVLSTQTFLLVAPIPPSEILVVNNVVEIPPCSVISNISSRNHVGGDVESSINLKPCKDGTQTLSVSHLPPISPLKACDGISSSDSDGGYSTMKNRRKGRSKTRRSSRLAEKGISQNSTKNLVVTIHKET</sequence>
<dbReference type="RefSeq" id="XP_026688661.1">
    <property type="nucleotide sequence ID" value="XM_026832860.1"/>
</dbReference>
<dbReference type="PaxDb" id="121845-A0A3Q0JJY8"/>
<proteinExistence type="predicted"/>
<feature type="chain" id="PRO_5018018559" evidence="2">
    <location>
        <begin position="20"/>
        <end position="135"/>
    </location>
</feature>